<gene>
    <name evidence="1" type="ORF">AMATHDRAFT_73546</name>
</gene>
<sequence>MSLPPELCGLICQQPVLRRNDLRALCTVSRPFRAEAERLLYSRVTLRCLRHIRSWCVALALRGPYLASRVHHLSLTMPPAIELVPADYSRLIYALSSCLNLAELEVLSDGRSSDGDSSLIWILEGHPWHLSKFTNTYFPLSSLRSFFDSQSNMQTLVLRTSTRESTLESALPKLLPRNLTTLDTSAAVLRSVATSSAMHIRRLQYHMAHARGEEELPTFVALTRLSQTLTSLSIVRHGRDEGMDVAVVAACIAAQLPHLRYFRLIDNTIRSSDSLVPLLPFSVNFQSVESLIIKPATRLHEDDDILRCIYHELDTEQGRYSAGVRIMYNMSTLKFLALILDQDYGFRRSKDDAVISLGVVNIDPNAWMEA</sequence>
<name>A0A2A9NY01_9AGAR</name>
<reference evidence="1 2" key="1">
    <citation type="submission" date="2014-02" db="EMBL/GenBank/DDBJ databases">
        <title>Transposable element dynamics among asymbiotic and ectomycorrhizal Amanita fungi.</title>
        <authorList>
            <consortium name="DOE Joint Genome Institute"/>
            <person name="Hess J."/>
            <person name="Skrede I."/>
            <person name="Wolfe B."/>
            <person name="LaButti K."/>
            <person name="Ohm R.A."/>
            <person name="Grigoriev I.V."/>
            <person name="Pringle A."/>
        </authorList>
    </citation>
    <scope>NUCLEOTIDE SEQUENCE [LARGE SCALE GENOMIC DNA]</scope>
    <source>
        <strain evidence="1 2">SKay4041</strain>
    </source>
</reference>
<dbReference type="SUPFAM" id="SSF52047">
    <property type="entry name" value="RNI-like"/>
    <property type="match status" value="1"/>
</dbReference>
<accession>A0A2A9NY01</accession>
<protein>
    <recommendedName>
        <fullName evidence="3">F-box domain-containing protein</fullName>
    </recommendedName>
</protein>
<evidence type="ECO:0000313" key="1">
    <source>
        <dbReference type="EMBL" id="PFH53361.1"/>
    </source>
</evidence>
<keyword evidence="2" id="KW-1185">Reference proteome</keyword>
<evidence type="ECO:0000313" key="2">
    <source>
        <dbReference type="Proteomes" id="UP000242287"/>
    </source>
</evidence>
<dbReference type="OrthoDB" id="3232239at2759"/>
<dbReference type="Proteomes" id="UP000242287">
    <property type="component" value="Unassembled WGS sequence"/>
</dbReference>
<organism evidence="1 2">
    <name type="scientific">Amanita thiersii Skay4041</name>
    <dbReference type="NCBI Taxonomy" id="703135"/>
    <lineage>
        <taxon>Eukaryota</taxon>
        <taxon>Fungi</taxon>
        <taxon>Dikarya</taxon>
        <taxon>Basidiomycota</taxon>
        <taxon>Agaricomycotina</taxon>
        <taxon>Agaricomycetes</taxon>
        <taxon>Agaricomycetidae</taxon>
        <taxon>Agaricales</taxon>
        <taxon>Pluteineae</taxon>
        <taxon>Amanitaceae</taxon>
        <taxon>Amanita</taxon>
    </lineage>
</organism>
<proteinExistence type="predicted"/>
<dbReference type="EMBL" id="KZ301974">
    <property type="protein sequence ID" value="PFH53361.1"/>
    <property type="molecule type" value="Genomic_DNA"/>
</dbReference>
<evidence type="ECO:0008006" key="3">
    <source>
        <dbReference type="Google" id="ProtNLM"/>
    </source>
</evidence>
<dbReference type="AlphaFoldDB" id="A0A2A9NY01"/>